<keyword evidence="2" id="KW-0963">Cytoplasm</keyword>
<keyword evidence="4 9" id="KW-0547">Nucleotide-binding</keyword>
<evidence type="ECO:0000256" key="5">
    <source>
        <dbReference type="ARBA" id="ARBA00022840"/>
    </source>
</evidence>
<evidence type="ECO:0000313" key="12">
    <source>
        <dbReference type="Proteomes" id="UP001626550"/>
    </source>
</evidence>
<keyword evidence="7 9" id="KW-0505">Motor protein</keyword>
<keyword evidence="8" id="KW-0206">Cytoskeleton</keyword>
<keyword evidence="3" id="KW-0597">Phosphoprotein</keyword>
<comment type="caution">
    <text evidence="11">The sequence shown here is derived from an EMBL/GenBank/DDBJ whole genome shotgun (WGS) entry which is preliminary data.</text>
</comment>
<evidence type="ECO:0000256" key="1">
    <source>
        <dbReference type="ARBA" id="ARBA00004186"/>
    </source>
</evidence>
<comment type="subcellular location">
    <subcellularLocation>
        <location evidence="1">Cytoplasm</location>
        <location evidence="1">Cytoskeleton</location>
        <location evidence="1">Spindle</location>
    </subcellularLocation>
</comment>
<evidence type="ECO:0000256" key="7">
    <source>
        <dbReference type="ARBA" id="ARBA00023175"/>
    </source>
</evidence>
<dbReference type="PANTHER" id="PTHR47970:SF29">
    <property type="entry name" value="KINESIN FAMILY MEMBER 20B"/>
    <property type="match status" value="1"/>
</dbReference>
<evidence type="ECO:0000259" key="10">
    <source>
        <dbReference type="PROSITE" id="PS50067"/>
    </source>
</evidence>
<evidence type="ECO:0000256" key="3">
    <source>
        <dbReference type="ARBA" id="ARBA00022553"/>
    </source>
</evidence>
<dbReference type="PROSITE" id="PS50067">
    <property type="entry name" value="KINESIN_MOTOR_2"/>
    <property type="match status" value="1"/>
</dbReference>
<feature type="domain" description="Kinesin motor" evidence="10">
    <location>
        <begin position="24"/>
        <end position="255"/>
    </location>
</feature>
<dbReference type="InterPro" id="IPR027417">
    <property type="entry name" value="P-loop_NTPase"/>
</dbReference>
<dbReference type="PRINTS" id="PR00380">
    <property type="entry name" value="KINESINHEAVY"/>
</dbReference>
<feature type="binding site" evidence="9">
    <location>
        <begin position="101"/>
        <end position="108"/>
    </location>
    <ligand>
        <name>ATP</name>
        <dbReference type="ChEBI" id="CHEBI:30616"/>
    </ligand>
</feature>
<dbReference type="InterPro" id="IPR001752">
    <property type="entry name" value="Kinesin_motor_dom"/>
</dbReference>
<dbReference type="AlphaFoldDB" id="A0ABD2QLD0"/>
<evidence type="ECO:0000256" key="9">
    <source>
        <dbReference type="PROSITE-ProRule" id="PRU00283"/>
    </source>
</evidence>
<reference evidence="11 12" key="1">
    <citation type="submission" date="2024-11" db="EMBL/GenBank/DDBJ databases">
        <title>Adaptive evolution of stress response genes in parasites aligns with host niche diversity.</title>
        <authorList>
            <person name="Hahn C."/>
            <person name="Resl P."/>
        </authorList>
    </citation>
    <scope>NUCLEOTIDE SEQUENCE [LARGE SCALE GENOMIC DNA]</scope>
    <source>
        <strain evidence="11">EGGRZ-B1_66</strain>
        <tissue evidence="11">Body</tissue>
    </source>
</reference>
<dbReference type="Gene3D" id="3.40.850.10">
    <property type="entry name" value="Kinesin motor domain"/>
    <property type="match status" value="1"/>
</dbReference>
<proteinExistence type="inferred from homology"/>
<evidence type="ECO:0000256" key="8">
    <source>
        <dbReference type="ARBA" id="ARBA00023212"/>
    </source>
</evidence>
<dbReference type="EMBL" id="JBJKFK010000060">
    <property type="protein sequence ID" value="KAL3320327.1"/>
    <property type="molecule type" value="Genomic_DNA"/>
</dbReference>
<comment type="similarity">
    <text evidence="9">Belongs to the TRAFAC class myosin-kinesin ATPase superfamily. Kinesin family.</text>
</comment>
<dbReference type="Proteomes" id="UP001626550">
    <property type="component" value="Unassembled WGS sequence"/>
</dbReference>
<dbReference type="InterPro" id="IPR036961">
    <property type="entry name" value="Kinesin_motor_dom_sf"/>
</dbReference>
<gene>
    <name evidence="11" type="ORF">Ciccas_000996</name>
</gene>
<evidence type="ECO:0000313" key="11">
    <source>
        <dbReference type="EMBL" id="KAL3320327.1"/>
    </source>
</evidence>
<dbReference type="SMART" id="SM00129">
    <property type="entry name" value="KISc"/>
    <property type="match status" value="1"/>
</dbReference>
<dbReference type="PANTHER" id="PTHR47970">
    <property type="entry name" value="KINESIN-LIKE PROTEIN KIF11"/>
    <property type="match status" value="1"/>
</dbReference>
<name>A0ABD2QLD0_9PLAT</name>
<dbReference type="GO" id="GO:0003774">
    <property type="term" value="F:cytoskeletal motor activity"/>
    <property type="evidence" value="ECO:0007669"/>
    <property type="project" value="UniProtKB-UniRule"/>
</dbReference>
<evidence type="ECO:0000256" key="2">
    <source>
        <dbReference type="ARBA" id="ARBA00022490"/>
    </source>
</evidence>
<evidence type="ECO:0000256" key="6">
    <source>
        <dbReference type="ARBA" id="ARBA00023054"/>
    </source>
</evidence>
<sequence>MVLKRDVIAELDEDVSILAPAAENIRCYLRIKKKEGEQLLKSDDCKSITLNKTGSTTASETFSFTHIFNSNINQLEIFSEVVSQQIDNFLIGKNELVFTYGTTSSGKTFTLLGNETEPGIVPHSLIQIFQSVNVNDVCHFFPENNFNVKKITNAESSQILANKKRLISFYPRNKRLNLQNINLNKNLKITEMVEIWISFAEIYNDLVYDLLDPSVCSSFCSPESKSKRNLPPKRTLLELRSDRSNSVYVKSEFIA</sequence>
<keyword evidence="6" id="KW-0175">Coiled coil</keyword>
<protein>
    <recommendedName>
        <fullName evidence="10">Kinesin motor domain-containing protein</fullName>
    </recommendedName>
</protein>
<dbReference type="SUPFAM" id="SSF52540">
    <property type="entry name" value="P-loop containing nucleoside triphosphate hydrolases"/>
    <property type="match status" value="1"/>
</dbReference>
<keyword evidence="12" id="KW-1185">Reference proteome</keyword>
<evidence type="ECO:0000256" key="4">
    <source>
        <dbReference type="ARBA" id="ARBA00022741"/>
    </source>
</evidence>
<dbReference type="GO" id="GO:0005524">
    <property type="term" value="F:ATP binding"/>
    <property type="evidence" value="ECO:0007669"/>
    <property type="project" value="UniProtKB-UniRule"/>
</dbReference>
<organism evidence="11 12">
    <name type="scientific">Cichlidogyrus casuarinus</name>
    <dbReference type="NCBI Taxonomy" id="1844966"/>
    <lineage>
        <taxon>Eukaryota</taxon>
        <taxon>Metazoa</taxon>
        <taxon>Spiralia</taxon>
        <taxon>Lophotrochozoa</taxon>
        <taxon>Platyhelminthes</taxon>
        <taxon>Monogenea</taxon>
        <taxon>Monopisthocotylea</taxon>
        <taxon>Dactylogyridea</taxon>
        <taxon>Ancyrocephalidae</taxon>
        <taxon>Cichlidogyrus</taxon>
    </lineage>
</organism>
<accession>A0ABD2QLD0</accession>
<keyword evidence="5 9" id="KW-0067">ATP-binding</keyword>
<dbReference type="GO" id="GO:0005819">
    <property type="term" value="C:spindle"/>
    <property type="evidence" value="ECO:0007669"/>
    <property type="project" value="UniProtKB-SubCell"/>
</dbReference>
<dbReference type="Pfam" id="PF00225">
    <property type="entry name" value="Kinesin"/>
    <property type="match status" value="1"/>
</dbReference>
<dbReference type="InterPro" id="IPR047149">
    <property type="entry name" value="KIF11-like"/>
</dbReference>